<organism evidence="1">
    <name type="scientific">marine sediment metagenome</name>
    <dbReference type="NCBI Taxonomy" id="412755"/>
    <lineage>
        <taxon>unclassified sequences</taxon>
        <taxon>metagenomes</taxon>
        <taxon>ecological metagenomes</taxon>
    </lineage>
</organism>
<accession>X1LF30</accession>
<gene>
    <name evidence="1" type="ORF">S06H3_19229</name>
</gene>
<reference evidence="1" key="1">
    <citation type="journal article" date="2014" name="Front. Microbiol.">
        <title>High frequency of phylogenetically diverse reductive dehalogenase-homologous genes in deep subseafloor sedimentary metagenomes.</title>
        <authorList>
            <person name="Kawai M."/>
            <person name="Futagami T."/>
            <person name="Toyoda A."/>
            <person name="Takaki Y."/>
            <person name="Nishi S."/>
            <person name="Hori S."/>
            <person name="Arai W."/>
            <person name="Tsubouchi T."/>
            <person name="Morono Y."/>
            <person name="Uchiyama I."/>
            <person name="Ito T."/>
            <person name="Fujiyama A."/>
            <person name="Inagaki F."/>
            <person name="Takami H."/>
        </authorList>
    </citation>
    <scope>NUCLEOTIDE SEQUENCE</scope>
    <source>
        <strain evidence="1">Expedition CK06-06</strain>
    </source>
</reference>
<evidence type="ECO:0000313" key="1">
    <source>
        <dbReference type="EMBL" id="GAI04446.1"/>
    </source>
</evidence>
<dbReference type="AlphaFoldDB" id="X1LF30"/>
<feature type="non-terminal residue" evidence="1">
    <location>
        <position position="1"/>
    </location>
</feature>
<comment type="caution">
    <text evidence="1">The sequence shown here is derived from an EMBL/GenBank/DDBJ whole genome shotgun (WGS) entry which is preliminary data.</text>
</comment>
<sequence>TIELDMTIEEALRFALSAGVIAPGNEQTVLPKTHLENKE</sequence>
<dbReference type="EMBL" id="BARV01009822">
    <property type="protein sequence ID" value="GAI04446.1"/>
    <property type="molecule type" value="Genomic_DNA"/>
</dbReference>
<protein>
    <submittedName>
        <fullName evidence="1">Uncharacterized protein</fullName>
    </submittedName>
</protein>
<proteinExistence type="predicted"/>
<name>X1LF30_9ZZZZ</name>